<dbReference type="AlphaFoldDB" id="A0A0E0MMK3"/>
<dbReference type="Proteomes" id="UP000026962">
    <property type="component" value="Chromosome 12"/>
</dbReference>
<evidence type="ECO:0000313" key="3">
    <source>
        <dbReference type="Proteomes" id="UP000026962"/>
    </source>
</evidence>
<dbReference type="HOGENOM" id="CLU_1680750_0_0_1"/>
<protein>
    <submittedName>
        <fullName evidence="2">Uncharacterized protein</fullName>
    </submittedName>
</protein>
<organism evidence="2">
    <name type="scientific">Oryza punctata</name>
    <name type="common">Red rice</name>
    <dbReference type="NCBI Taxonomy" id="4537"/>
    <lineage>
        <taxon>Eukaryota</taxon>
        <taxon>Viridiplantae</taxon>
        <taxon>Streptophyta</taxon>
        <taxon>Embryophyta</taxon>
        <taxon>Tracheophyta</taxon>
        <taxon>Spermatophyta</taxon>
        <taxon>Magnoliopsida</taxon>
        <taxon>Liliopsida</taxon>
        <taxon>Poales</taxon>
        <taxon>Poaceae</taxon>
        <taxon>BOP clade</taxon>
        <taxon>Oryzoideae</taxon>
        <taxon>Oryzeae</taxon>
        <taxon>Oryzinae</taxon>
        <taxon>Oryza</taxon>
    </lineage>
</organism>
<dbReference type="Gramene" id="OPUNC12G11230.2">
    <property type="protein sequence ID" value="OPUNC12G11230.2"/>
    <property type="gene ID" value="OPUNC12G11230"/>
</dbReference>
<keyword evidence="3" id="KW-1185">Reference proteome</keyword>
<accession>A0A0E0MMK3</accession>
<proteinExistence type="predicted"/>
<dbReference type="EnsemblPlants" id="OPUNC12G11230.2">
    <property type="protein sequence ID" value="OPUNC12G11230.2"/>
    <property type="gene ID" value="OPUNC12G11230"/>
</dbReference>
<sequence>MGSCSYVYSPFSHCSLLGFARNRDLPAGSAAADQEKPVSSTVVPSAAPTQAAAEEEQASPPPADEAHRHQDSGADAADGEPDLLVSGGCVRSELGVRGSGSCRFRGAGSGCSYDGSTAQILGKEYMNTYVVLVVSSSSDNVIECACQVFVRMPASRH</sequence>
<name>A0A0E0MMK3_ORYPU</name>
<feature type="region of interest" description="Disordered" evidence="1">
    <location>
        <begin position="27"/>
        <end position="82"/>
    </location>
</feature>
<reference evidence="2" key="2">
    <citation type="submission" date="2018-05" db="EMBL/GenBank/DDBJ databases">
        <title>OpunRS2 (Oryza punctata Reference Sequence Version 2).</title>
        <authorList>
            <person name="Zhang J."/>
            <person name="Kudrna D."/>
            <person name="Lee S."/>
            <person name="Talag J."/>
            <person name="Welchert J."/>
            <person name="Wing R.A."/>
        </authorList>
    </citation>
    <scope>NUCLEOTIDE SEQUENCE [LARGE SCALE GENOMIC DNA]</scope>
</reference>
<evidence type="ECO:0000256" key="1">
    <source>
        <dbReference type="SAM" id="MobiDB-lite"/>
    </source>
</evidence>
<reference evidence="2" key="1">
    <citation type="submission" date="2015-04" db="UniProtKB">
        <authorList>
            <consortium name="EnsemblPlants"/>
        </authorList>
    </citation>
    <scope>IDENTIFICATION</scope>
</reference>
<evidence type="ECO:0000313" key="2">
    <source>
        <dbReference type="EnsemblPlants" id="OPUNC12G11230.2"/>
    </source>
</evidence>
<dbReference type="Gramene" id="OPUNC12G11230.1">
    <property type="protein sequence ID" value="OPUNC12G11230.1"/>
    <property type="gene ID" value="OPUNC12G11230"/>
</dbReference>
<dbReference type="EnsemblPlants" id="OPUNC12G11230.1">
    <property type="protein sequence ID" value="OPUNC12G11230.1"/>
    <property type="gene ID" value="OPUNC12G11230"/>
</dbReference>